<dbReference type="Proteomes" id="UP000789920">
    <property type="component" value="Unassembled WGS sequence"/>
</dbReference>
<evidence type="ECO:0000313" key="1">
    <source>
        <dbReference type="EMBL" id="CAG8840878.1"/>
    </source>
</evidence>
<name>A0ACA9SIU1_9GLOM</name>
<dbReference type="EMBL" id="CAJVQC010128127">
    <property type="protein sequence ID" value="CAG8840878.1"/>
    <property type="molecule type" value="Genomic_DNA"/>
</dbReference>
<evidence type="ECO:0000313" key="2">
    <source>
        <dbReference type="Proteomes" id="UP000789920"/>
    </source>
</evidence>
<organism evidence="1 2">
    <name type="scientific">Racocetra persica</name>
    <dbReference type="NCBI Taxonomy" id="160502"/>
    <lineage>
        <taxon>Eukaryota</taxon>
        <taxon>Fungi</taxon>
        <taxon>Fungi incertae sedis</taxon>
        <taxon>Mucoromycota</taxon>
        <taxon>Glomeromycotina</taxon>
        <taxon>Glomeromycetes</taxon>
        <taxon>Diversisporales</taxon>
        <taxon>Gigasporaceae</taxon>
        <taxon>Racocetra</taxon>
    </lineage>
</organism>
<gene>
    <name evidence="1" type="ORF">RPERSI_LOCUS31615</name>
</gene>
<comment type="caution">
    <text evidence="1">The sequence shown here is derived from an EMBL/GenBank/DDBJ whole genome shotgun (WGS) entry which is preliminary data.</text>
</comment>
<feature type="non-terminal residue" evidence="1">
    <location>
        <position position="1"/>
    </location>
</feature>
<feature type="non-terminal residue" evidence="1">
    <location>
        <position position="136"/>
    </location>
</feature>
<protein>
    <submittedName>
        <fullName evidence="1">22750_t:CDS:1</fullName>
    </submittedName>
</protein>
<keyword evidence="2" id="KW-1185">Reference proteome</keyword>
<reference evidence="1" key="1">
    <citation type="submission" date="2021-06" db="EMBL/GenBank/DDBJ databases">
        <authorList>
            <person name="Kallberg Y."/>
            <person name="Tangrot J."/>
            <person name="Rosling A."/>
        </authorList>
    </citation>
    <scope>NUCLEOTIDE SEQUENCE</scope>
    <source>
        <strain evidence="1">MA461A</strain>
    </source>
</reference>
<sequence>EIIRLRLLPLSLEEEKNILADDSNNCNIPTFIRPSFVQLIISKLPTEIIFGLPRSRDMILERKKLGGLLDAIIILFGLLSRNGSFVKALSCRFLRFCGKISFSMYLLHPIAMSFVNVYVPSVGFKAAVKEINAMDK</sequence>
<proteinExistence type="predicted"/>
<accession>A0ACA9SIU1</accession>